<dbReference type="PANTHER" id="PTHR42706">
    <property type="entry name" value="FORMYLTETRAHYDROFOLATE DEFORMYLASE"/>
    <property type="match status" value="1"/>
</dbReference>
<dbReference type="RefSeq" id="WP_034322217.1">
    <property type="nucleotide sequence ID" value="NZ_JOTP01000012.1"/>
</dbReference>
<dbReference type="EC" id="3.5.1.10" evidence="3 4"/>
<feature type="domain" description="ACT" evidence="5">
    <location>
        <begin position="21"/>
        <end position="95"/>
    </location>
</feature>
<dbReference type="NCBIfam" id="TIGR00655">
    <property type="entry name" value="PurU"/>
    <property type="match status" value="1"/>
</dbReference>
<dbReference type="HAMAP" id="MF_01927">
    <property type="entry name" value="PurU"/>
    <property type="match status" value="1"/>
</dbReference>
<dbReference type="NCBIfam" id="NF004684">
    <property type="entry name" value="PRK06027.1"/>
    <property type="match status" value="1"/>
</dbReference>
<evidence type="ECO:0000313" key="7">
    <source>
        <dbReference type="Proteomes" id="UP000028091"/>
    </source>
</evidence>
<dbReference type="PRINTS" id="PR01575">
    <property type="entry name" value="FFH4HYDRLASE"/>
</dbReference>
<evidence type="ECO:0000256" key="2">
    <source>
        <dbReference type="ARBA" id="ARBA00022801"/>
    </source>
</evidence>
<dbReference type="SUPFAM" id="SSF53328">
    <property type="entry name" value="Formyltransferase"/>
    <property type="match status" value="1"/>
</dbReference>
<evidence type="ECO:0000313" key="6">
    <source>
        <dbReference type="EMBL" id="KEP26133.1"/>
    </source>
</evidence>
<dbReference type="PANTHER" id="PTHR42706:SF1">
    <property type="entry name" value="FORMYLTETRAHYDROFOLATE DEFORMYLASE 2, MITOCHONDRIAL"/>
    <property type="match status" value="1"/>
</dbReference>
<sequence>MRTLITEKLELHRQKHEQKGRLLVSCPDQPGIVSAVSTFLFEYGANIIESSQYTTDHESGRFFLRIEFDWKDISANIDQLKNGFEPIAESFQMTWSMSRASELKKLAIFVSKELHCLHELLWEWQSGNLMAEIAVVISNHETAKDTVEALGIPFHHVKANKDIRKEAEKEQLDLLEEYDIDAVVLARYMQILTPAFIEQHPNKIINIHHSFLPAFIGANPYKRAYERGVKLIGATSHYVTNDLDEGPIIEQDIERVDHRDDAEALKNIGRTIERSVLARAVKWHLEDRIIVHENKTIVFN</sequence>
<proteinExistence type="inferred from homology"/>
<dbReference type="EMBL" id="JOTP01000012">
    <property type="protein sequence ID" value="KEP26133.1"/>
    <property type="molecule type" value="Genomic_DNA"/>
</dbReference>
<dbReference type="CDD" id="cd04875">
    <property type="entry name" value="ACT_F4HF-DF"/>
    <property type="match status" value="1"/>
</dbReference>
<dbReference type="PROSITE" id="PS51671">
    <property type="entry name" value="ACT"/>
    <property type="match status" value="1"/>
</dbReference>
<dbReference type="GO" id="GO:0008864">
    <property type="term" value="F:formyltetrahydrofolate deformylase activity"/>
    <property type="evidence" value="ECO:0007669"/>
    <property type="project" value="UniProtKB-UniRule"/>
</dbReference>
<dbReference type="Pfam" id="PF01842">
    <property type="entry name" value="ACT"/>
    <property type="match status" value="1"/>
</dbReference>
<dbReference type="AlphaFoldDB" id="A0A081LA57"/>
<dbReference type="Gene3D" id="3.40.50.170">
    <property type="entry name" value="Formyl transferase, N-terminal domain"/>
    <property type="match status" value="1"/>
</dbReference>
<reference evidence="6 7" key="1">
    <citation type="submission" date="2012-09" db="EMBL/GenBank/DDBJ databases">
        <title>Genome Sequence of Bacillus sp. DW5-4.</title>
        <authorList>
            <person name="Lai Q."/>
            <person name="Liu Y."/>
            <person name="Shao Z."/>
        </authorList>
    </citation>
    <scope>NUCLEOTIDE SEQUENCE [LARGE SCALE GENOMIC DNA]</scope>
    <source>
        <strain evidence="6 7">DW5-4</strain>
    </source>
</reference>
<evidence type="ECO:0000259" key="5">
    <source>
        <dbReference type="PROSITE" id="PS51671"/>
    </source>
</evidence>
<dbReference type="Pfam" id="PF00551">
    <property type="entry name" value="Formyl_trans_N"/>
    <property type="match status" value="1"/>
</dbReference>
<dbReference type="InterPro" id="IPR044074">
    <property type="entry name" value="PurU_ACT"/>
</dbReference>
<gene>
    <name evidence="3" type="primary">purU</name>
    <name evidence="6" type="ORF">BA70_03730</name>
</gene>
<dbReference type="InterPro" id="IPR004810">
    <property type="entry name" value="PurU"/>
</dbReference>
<dbReference type="CDD" id="cd08648">
    <property type="entry name" value="FMT_core_Formyl-FH4-Hydrolase_C"/>
    <property type="match status" value="1"/>
</dbReference>
<dbReference type="GO" id="GO:0006189">
    <property type="term" value="P:'de novo' IMP biosynthetic process"/>
    <property type="evidence" value="ECO:0007669"/>
    <property type="project" value="UniProtKB-UniRule"/>
</dbReference>
<dbReference type="GO" id="GO:0006730">
    <property type="term" value="P:one-carbon metabolic process"/>
    <property type="evidence" value="ECO:0007669"/>
    <property type="project" value="UniProtKB-KW"/>
</dbReference>
<comment type="catalytic activity">
    <reaction evidence="3">
        <text>(6R)-10-formyltetrahydrofolate + H2O = (6S)-5,6,7,8-tetrahydrofolate + formate + H(+)</text>
        <dbReference type="Rhea" id="RHEA:19833"/>
        <dbReference type="ChEBI" id="CHEBI:15377"/>
        <dbReference type="ChEBI" id="CHEBI:15378"/>
        <dbReference type="ChEBI" id="CHEBI:15740"/>
        <dbReference type="ChEBI" id="CHEBI:57453"/>
        <dbReference type="ChEBI" id="CHEBI:195366"/>
        <dbReference type="EC" id="3.5.1.10"/>
    </reaction>
</comment>
<dbReference type="eggNOG" id="COG0788">
    <property type="taxonomic scope" value="Bacteria"/>
</dbReference>
<comment type="caution">
    <text evidence="6">The sequence shown here is derived from an EMBL/GenBank/DDBJ whole genome shotgun (WGS) entry which is preliminary data.</text>
</comment>
<keyword evidence="7" id="KW-1185">Reference proteome</keyword>
<dbReference type="InterPro" id="IPR036477">
    <property type="entry name" value="Formyl_transf_N_sf"/>
</dbReference>
<dbReference type="InterPro" id="IPR045865">
    <property type="entry name" value="ACT-like_dom_sf"/>
</dbReference>
<dbReference type="InterPro" id="IPR002912">
    <property type="entry name" value="ACT_dom"/>
</dbReference>
<dbReference type="UniPathway" id="UPA00074">
    <property type="reaction ID" value="UER00170"/>
</dbReference>
<dbReference type="Gene3D" id="3.30.70.260">
    <property type="match status" value="1"/>
</dbReference>
<dbReference type="InterPro" id="IPR041729">
    <property type="entry name" value="Formyl-FH4-Hydrolase_C"/>
</dbReference>
<evidence type="ECO:0000256" key="1">
    <source>
        <dbReference type="ARBA" id="ARBA00022563"/>
    </source>
</evidence>
<dbReference type="InterPro" id="IPR002376">
    <property type="entry name" value="Formyl_transf_N"/>
</dbReference>
<comment type="function">
    <text evidence="3">Catalyzes the hydrolysis of 10-formyltetrahydrofolate (formyl-FH4) to formate and tetrahydrofolate (FH4).</text>
</comment>
<dbReference type="SUPFAM" id="SSF55021">
    <property type="entry name" value="ACT-like"/>
    <property type="match status" value="1"/>
</dbReference>
<keyword evidence="3" id="KW-0658">Purine biosynthesis</keyword>
<comment type="similarity">
    <text evidence="3">Belongs to the PurU family.</text>
</comment>
<dbReference type="OrthoDB" id="9806170at2"/>
<accession>A0A081LA57</accession>
<evidence type="ECO:0000256" key="4">
    <source>
        <dbReference type="NCBIfam" id="TIGR00655"/>
    </source>
</evidence>
<organism evidence="6 7">
    <name type="scientific">Bacillus zhangzhouensis</name>
    <dbReference type="NCBI Taxonomy" id="1178540"/>
    <lineage>
        <taxon>Bacteria</taxon>
        <taxon>Bacillati</taxon>
        <taxon>Bacillota</taxon>
        <taxon>Bacilli</taxon>
        <taxon>Bacillales</taxon>
        <taxon>Bacillaceae</taxon>
        <taxon>Bacillus</taxon>
    </lineage>
</organism>
<keyword evidence="1 3" id="KW-0554">One-carbon metabolism</keyword>
<name>A0A081LA57_9BACI</name>
<protein>
    <recommendedName>
        <fullName evidence="3 4">Formyltetrahydrofolate deformylase</fullName>
        <ecNumber evidence="3 4">3.5.1.10</ecNumber>
    </recommendedName>
    <alternativeName>
        <fullName evidence="3">Formyl-FH(4) hydrolase</fullName>
    </alternativeName>
</protein>
<keyword evidence="2 3" id="KW-0378">Hydrolase</keyword>
<dbReference type="PIRSF" id="PIRSF036480">
    <property type="entry name" value="FormyFH4_hydr"/>
    <property type="match status" value="1"/>
</dbReference>
<dbReference type="Proteomes" id="UP000028091">
    <property type="component" value="Unassembled WGS sequence"/>
</dbReference>
<comment type="pathway">
    <text evidence="3">Purine metabolism; IMP biosynthesis via de novo pathway; formate from 10-formyl-5,6,7,8-tetrahydrofolate: step 1/1.</text>
</comment>
<feature type="active site" evidence="3">
    <location>
        <position position="244"/>
    </location>
</feature>
<evidence type="ECO:0000256" key="3">
    <source>
        <dbReference type="HAMAP-Rule" id="MF_01927"/>
    </source>
</evidence>